<feature type="compositionally biased region" description="Basic and acidic residues" evidence="1">
    <location>
        <begin position="275"/>
        <end position="285"/>
    </location>
</feature>
<feature type="compositionally biased region" description="Basic and acidic residues" evidence="1">
    <location>
        <begin position="317"/>
        <end position="326"/>
    </location>
</feature>
<evidence type="ECO:0000313" key="3">
    <source>
        <dbReference type="Proteomes" id="UP001244011"/>
    </source>
</evidence>
<dbReference type="Proteomes" id="UP001244011">
    <property type="component" value="Unassembled WGS sequence"/>
</dbReference>
<name>A0AAJ0FK07_9PEZI</name>
<feature type="region of interest" description="Disordered" evidence="1">
    <location>
        <begin position="245"/>
        <end position="326"/>
    </location>
</feature>
<proteinExistence type="predicted"/>
<evidence type="ECO:0000256" key="1">
    <source>
        <dbReference type="SAM" id="MobiDB-lite"/>
    </source>
</evidence>
<feature type="compositionally biased region" description="Basic residues" evidence="1">
    <location>
        <begin position="145"/>
        <end position="164"/>
    </location>
</feature>
<feature type="region of interest" description="Disordered" evidence="1">
    <location>
        <begin position="69"/>
        <end position="219"/>
    </location>
</feature>
<evidence type="ECO:0008006" key="4">
    <source>
        <dbReference type="Google" id="ProtNLM"/>
    </source>
</evidence>
<feature type="region of interest" description="Disordered" evidence="1">
    <location>
        <begin position="425"/>
        <end position="448"/>
    </location>
</feature>
<sequence length="546" mass="59251">MPRTTRRIIGFKGNKLYAEVAPAKNLQLSFPNWLMGGDIVIPKSGRSTTGPNLHATLFEFEDAGYLPSSDCDSAETGESGSESEPGPSDGSSAGSGKKKAGTLRKMNTKHGNKGNFKAKANTKSVRWSDEVSDDSDDSSSEPTYHWRKTVSIKLRKSEAKKKKTTTGSEPSPTASADSQASSTDESSAGEPSPREPSSDKDSSSSDDWTPSEDAIIISMREGGESWITIGKAIFCGEKEVEQRWEELIAEEAAPESESATEASGEDRSDADDELAGGKEKEETKKGRGTIGQGRAKRKKGKPPTYASSSSDDGGESAVKHTESRQYRREEVSAALLGRMYDDTFANKIQSDDHFSPLDCRVLGLLYSKREADHWLELQSAFYNATGRMVPYQLLKRKIEEAEAAEAHNSQFLACNVCHSESSVETHSSRGDIAGIKASPPPRDQHLNANSNLEHLNANNNSTHFTISKANNNDKIHEISNPSCRMKNQSEKSKPSTRGVSNSLDTPPSHDATSMAAKYCDHNKTHGCTNIVAANVKLCDNCKKGNC</sequence>
<dbReference type="RefSeq" id="XP_060286745.1">
    <property type="nucleotide sequence ID" value="XM_060425898.1"/>
</dbReference>
<gene>
    <name evidence="2" type="ORF">QBC33DRAFT_512278</name>
</gene>
<protein>
    <recommendedName>
        <fullName evidence="4">Myb-like domain-containing protein</fullName>
    </recommendedName>
</protein>
<dbReference type="GeneID" id="85309085"/>
<feature type="compositionally biased region" description="Acidic residues" evidence="1">
    <location>
        <begin position="130"/>
        <end position="139"/>
    </location>
</feature>
<feature type="compositionally biased region" description="Polar residues" evidence="1">
    <location>
        <begin position="495"/>
        <end position="505"/>
    </location>
</feature>
<keyword evidence="3" id="KW-1185">Reference proteome</keyword>
<dbReference type="EMBL" id="MU839000">
    <property type="protein sequence ID" value="KAK1770532.1"/>
    <property type="molecule type" value="Genomic_DNA"/>
</dbReference>
<feature type="compositionally biased region" description="Low complexity" evidence="1">
    <location>
        <begin position="170"/>
        <end position="191"/>
    </location>
</feature>
<comment type="caution">
    <text evidence="2">The sequence shown here is derived from an EMBL/GenBank/DDBJ whole genome shotgun (WGS) entry which is preliminary data.</text>
</comment>
<evidence type="ECO:0000313" key="2">
    <source>
        <dbReference type="EMBL" id="KAK1770532.1"/>
    </source>
</evidence>
<feature type="compositionally biased region" description="Basic and acidic residues" evidence="1">
    <location>
        <begin position="192"/>
        <end position="203"/>
    </location>
</feature>
<feature type="compositionally biased region" description="Low complexity" evidence="1">
    <location>
        <begin position="74"/>
        <end position="95"/>
    </location>
</feature>
<feature type="region of interest" description="Disordered" evidence="1">
    <location>
        <begin position="469"/>
        <end position="509"/>
    </location>
</feature>
<organism evidence="2 3">
    <name type="scientific">Phialemonium atrogriseum</name>
    <dbReference type="NCBI Taxonomy" id="1093897"/>
    <lineage>
        <taxon>Eukaryota</taxon>
        <taxon>Fungi</taxon>
        <taxon>Dikarya</taxon>
        <taxon>Ascomycota</taxon>
        <taxon>Pezizomycotina</taxon>
        <taxon>Sordariomycetes</taxon>
        <taxon>Sordariomycetidae</taxon>
        <taxon>Cephalothecales</taxon>
        <taxon>Cephalothecaceae</taxon>
        <taxon>Phialemonium</taxon>
    </lineage>
</organism>
<feature type="compositionally biased region" description="Basic residues" evidence="1">
    <location>
        <begin position="96"/>
        <end position="112"/>
    </location>
</feature>
<reference evidence="2" key="1">
    <citation type="submission" date="2023-06" db="EMBL/GenBank/DDBJ databases">
        <title>Genome-scale phylogeny and comparative genomics of the fungal order Sordariales.</title>
        <authorList>
            <consortium name="Lawrence Berkeley National Laboratory"/>
            <person name="Hensen N."/>
            <person name="Bonometti L."/>
            <person name="Westerberg I."/>
            <person name="Brannstrom I.O."/>
            <person name="Guillou S."/>
            <person name="Cros-Aarteil S."/>
            <person name="Calhoun S."/>
            <person name="Haridas S."/>
            <person name="Kuo A."/>
            <person name="Mondo S."/>
            <person name="Pangilinan J."/>
            <person name="Riley R."/>
            <person name="Labutti K."/>
            <person name="Andreopoulos B."/>
            <person name="Lipzen A."/>
            <person name="Chen C."/>
            <person name="Yanf M."/>
            <person name="Daum C."/>
            <person name="Ng V."/>
            <person name="Clum A."/>
            <person name="Steindorff A."/>
            <person name="Ohm R."/>
            <person name="Martin F."/>
            <person name="Silar P."/>
            <person name="Natvig D."/>
            <person name="Lalanne C."/>
            <person name="Gautier V."/>
            <person name="Ament-Velasquez S.L."/>
            <person name="Kruys A."/>
            <person name="Hutchinson M.I."/>
            <person name="Powell A.J."/>
            <person name="Barry K."/>
            <person name="Miller A.N."/>
            <person name="Grigoriev I.V."/>
            <person name="Debuchy R."/>
            <person name="Gladieux P."/>
            <person name="Thoren M.H."/>
            <person name="Johannesson H."/>
        </authorList>
    </citation>
    <scope>NUCLEOTIDE SEQUENCE</scope>
    <source>
        <strain evidence="2">8032-3</strain>
    </source>
</reference>
<dbReference type="AlphaFoldDB" id="A0AAJ0FK07"/>
<accession>A0AAJ0FK07</accession>